<comment type="caution">
    <text evidence="4">The sequence shown here is derived from an EMBL/GenBank/DDBJ whole genome shotgun (WGS) entry which is preliminary data.</text>
</comment>
<evidence type="ECO:0000256" key="2">
    <source>
        <dbReference type="ARBA" id="ARBA00022857"/>
    </source>
</evidence>
<comment type="similarity">
    <text evidence="1">Belongs to the short-chain dehydrogenases/reductases (SDR) family.</text>
</comment>
<sequence>MVQSEKIPFAEIFPWATFRRQAKADLAPPTASFKGKTVLLVGATGAILSDAARIITSLNVSTLILAVRNVAKGELLAGELRKMSVDDDESQQSTITVMEVDLLSFDSVKTFAAGINQVQTRIDVVVMGSAIMNDETRVTADEWEETVQLTHLSSALLILLLFPKMLADGDNQPVVLCSLTSAAIRSAAPMVELPDDAKDSYLEQVSNVKDAATQKSYQYGLAKMIHACWIRELCARHLPGSNPRIHIHQLDPGACFTPLSSRVLIGRLLLWFIGRPIEMCARTVVNACLPLIGSHGKMLVDYDVAPYPEFMDRTLGLELQRRVWQETSQVLESLVTPRAKSYLFGPSS</sequence>
<dbReference type="Pfam" id="PF00106">
    <property type="entry name" value="adh_short"/>
    <property type="match status" value="1"/>
</dbReference>
<name>A0AAJ0EZC3_9PEZI</name>
<dbReference type="InterPro" id="IPR002347">
    <property type="entry name" value="SDR_fam"/>
</dbReference>
<keyword evidence="5" id="KW-1185">Reference proteome</keyword>
<gene>
    <name evidence="4" type="ORF">BDP55DRAFT_659932</name>
</gene>
<evidence type="ECO:0000313" key="5">
    <source>
        <dbReference type="Proteomes" id="UP001224890"/>
    </source>
</evidence>
<organism evidence="4 5">
    <name type="scientific">Colletotrichum godetiae</name>
    <dbReference type="NCBI Taxonomy" id="1209918"/>
    <lineage>
        <taxon>Eukaryota</taxon>
        <taxon>Fungi</taxon>
        <taxon>Dikarya</taxon>
        <taxon>Ascomycota</taxon>
        <taxon>Pezizomycotina</taxon>
        <taxon>Sordariomycetes</taxon>
        <taxon>Hypocreomycetidae</taxon>
        <taxon>Glomerellales</taxon>
        <taxon>Glomerellaceae</taxon>
        <taxon>Colletotrichum</taxon>
        <taxon>Colletotrichum acutatum species complex</taxon>
    </lineage>
</organism>
<protein>
    <submittedName>
        <fullName evidence="4">Uncharacterized protein</fullName>
    </submittedName>
</protein>
<dbReference type="PANTHER" id="PTHR24320:SF252">
    <property type="entry name" value="DEHYDROGENASE_REDUCTASE FAMILY PROTEIN, PUTATIVE (AFU_ORTHOLOGUE AFUA_3G08550)-RELATED"/>
    <property type="match status" value="1"/>
</dbReference>
<dbReference type="InterPro" id="IPR036291">
    <property type="entry name" value="NAD(P)-bd_dom_sf"/>
</dbReference>
<dbReference type="GO" id="GO:0016491">
    <property type="term" value="F:oxidoreductase activity"/>
    <property type="evidence" value="ECO:0007669"/>
    <property type="project" value="UniProtKB-KW"/>
</dbReference>
<dbReference type="Gene3D" id="3.40.50.720">
    <property type="entry name" value="NAD(P)-binding Rossmann-like Domain"/>
    <property type="match status" value="1"/>
</dbReference>
<reference evidence="4" key="1">
    <citation type="submission" date="2021-06" db="EMBL/GenBank/DDBJ databases">
        <title>Comparative genomics, transcriptomics and evolutionary studies reveal genomic signatures of adaptation to plant cell wall in hemibiotrophic fungi.</title>
        <authorList>
            <consortium name="DOE Joint Genome Institute"/>
            <person name="Baroncelli R."/>
            <person name="Diaz J.F."/>
            <person name="Benocci T."/>
            <person name="Peng M."/>
            <person name="Battaglia E."/>
            <person name="Haridas S."/>
            <person name="Andreopoulos W."/>
            <person name="Labutti K."/>
            <person name="Pangilinan J."/>
            <person name="Floch G.L."/>
            <person name="Makela M.R."/>
            <person name="Henrissat B."/>
            <person name="Grigoriev I.V."/>
            <person name="Crouch J.A."/>
            <person name="De Vries R.P."/>
            <person name="Sukno S.A."/>
            <person name="Thon M.R."/>
        </authorList>
    </citation>
    <scope>NUCLEOTIDE SEQUENCE</scope>
    <source>
        <strain evidence="4">CBS 193.32</strain>
    </source>
</reference>
<dbReference type="AlphaFoldDB" id="A0AAJ0EZC3"/>
<keyword evidence="2" id="KW-0521">NADP</keyword>
<dbReference type="SUPFAM" id="SSF51735">
    <property type="entry name" value="NAD(P)-binding Rossmann-fold domains"/>
    <property type="match status" value="1"/>
</dbReference>
<evidence type="ECO:0000313" key="4">
    <source>
        <dbReference type="EMBL" id="KAK1687373.1"/>
    </source>
</evidence>
<dbReference type="GeneID" id="85459105"/>
<accession>A0AAJ0EZC3</accession>
<proteinExistence type="inferred from homology"/>
<dbReference type="RefSeq" id="XP_060431068.1">
    <property type="nucleotide sequence ID" value="XM_060574579.1"/>
</dbReference>
<evidence type="ECO:0000256" key="3">
    <source>
        <dbReference type="ARBA" id="ARBA00023002"/>
    </source>
</evidence>
<evidence type="ECO:0000256" key="1">
    <source>
        <dbReference type="ARBA" id="ARBA00006484"/>
    </source>
</evidence>
<keyword evidence="3" id="KW-0560">Oxidoreductase</keyword>
<dbReference type="PANTHER" id="PTHR24320">
    <property type="entry name" value="RETINOL DEHYDROGENASE"/>
    <property type="match status" value="1"/>
</dbReference>
<dbReference type="EMBL" id="JAHMHR010000015">
    <property type="protein sequence ID" value="KAK1687373.1"/>
    <property type="molecule type" value="Genomic_DNA"/>
</dbReference>
<dbReference type="Proteomes" id="UP001224890">
    <property type="component" value="Unassembled WGS sequence"/>
</dbReference>